<organism evidence="3 4">
    <name type="scientific">Phaseolus angularis</name>
    <name type="common">Azuki bean</name>
    <name type="synonym">Vigna angularis</name>
    <dbReference type="NCBI Taxonomy" id="3914"/>
    <lineage>
        <taxon>Eukaryota</taxon>
        <taxon>Viridiplantae</taxon>
        <taxon>Streptophyta</taxon>
        <taxon>Embryophyta</taxon>
        <taxon>Tracheophyta</taxon>
        <taxon>Spermatophyta</taxon>
        <taxon>Magnoliopsida</taxon>
        <taxon>eudicotyledons</taxon>
        <taxon>Gunneridae</taxon>
        <taxon>Pentapetalae</taxon>
        <taxon>rosids</taxon>
        <taxon>fabids</taxon>
        <taxon>Fabales</taxon>
        <taxon>Fabaceae</taxon>
        <taxon>Papilionoideae</taxon>
        <taxon>50 kb inversion clade</taxon>
        <taxon>NPAAA clade</taxon>
        <taxon>indigoferoid/millettioid clade</taxon>
        <taxon>Phaseoleae</taxon>
        <taxon>Vigna</taxon>
    </lineage>
</organism>
<gene>
    <name evidence="3" type="ORF">LR48_Vigan02g053000</name>
</gene>
<sequence length="159" mass="18001">MKDRIDGRLNVMEGQIEAVEIAVDRMKAETAALRQDSAAIRKDLQEVMRILGGRTQDQEGLSDGSQASVNEHRRARWEDEGGREVERTEGKNNGQKRVELPVFEGIDPLNWINRAKKFFELQGVSEDEKVQLAYISMEGSAGYWFHSGGRRPRTVLGQD</sequence>
<evidence type="ECO:0000256" key="2">
    <source>
        <dbReference type="SAM" id="MobiDB-lite"/>
    </source>
</evidence>
<proteinExistence type="predicted"/>
<feature type="coiled-coil region" evidence="1">
    <location>
        <begin position="9"/>
        <end position="36"/>
    </location>
</feature>
<feature type="region of interest" description="Disordered" evidence="2">
    <location>
        <begin position="53"/>
        <end position="97"/>
    </location>
</feature>
<name>A0A0L9TUZ3_PHAAN</name>
<feature type="compositionally biased region" description="Basic and acidic residues" evidence="2">
    <location>
        <begin position="70"/>
        <end position="90"/>
    </location>
</feature>
<protein>
    <recommendedName>
        <fullName evidence="5">Retrotransposon gag domain-containing protein</fullName>
    </recommendedName>
</protein>
<keyword evidence="1" id="KW-0175">Coiled coil</keyword>
<evidence type="ECO:0000256" key="1">
    <source>
        <dbReference type="SAM" id="Coils"/>
    </source>
</evidence>
<dbReference type="Proteomes" id="UP000053144">
    <property type="component" value="Chromosome 2"/>
</dbReference>
<dbReference type="OMA" id="WIYRVER"/>
<evidence type="ECO:0008006" key="5">
    <source>
        <dbReference type="Google" id="ProtNLM"/>
    </source>
</evidence>
<accession>A0A0L9TUZ3</accession>
<evidence type="ECO:0000313" key="3">
    <source>
        <dbReference type="EMBL" id="KOM34380.1"/>
    </source>
</evidence>
<evidence type="ECO:0000313" key="4">
    <source>
        <dbReference type="Proteomes" id="UP000053144"/>
    </source>
</evidence>
<dbReference type="AlphaFoldDB" id="A0A0L9TUZ3"/>
<dbReference type="Gramene" id="KOM34380">
    <property type="protein sequence ID" value="KOM34380"/>
    <property type="gene ID" value="LR48_Vigan02g053000"/>
</dbReference>
<reference evidence="4" key="1">
    <citation type="journal article" date="2015" name="Proc. Natl. Acad. Sci. U.S.A.">
        <title>Genome sequencing of adzuki bean (Vigna angularis) provides insight into high starch and low fat accumulation and domestication.</title>
        <authorList>
            <person name="Yang K."/>
            <person name="Tian Z."/>
            <person name="Chen C."/>
            <person name="Luo L."/>
            <person name="Zhao B."/>
            <person name="Wang Z."/>
            <person name="Yu L."/>
            <person name="Li Y."/>
            <person name="Sun Y."/>
            <person name="Li W."/>
            <person name="Chen Y."/>
            <person name="Li Y."/>
            <person name="Zhang Y."/>
            <person name="Ai D."/>
            <person name="Zhao J."/>
            <person name="Shang C."/>
            <person name="Ma Y."/>
            <person name="Wu B."/>
            <person name="Wang M."/>
            <person name="Gao L."/>
            <person name="Sun D."/>
            <person name="Zhang P."/>
            <person name="Guo F."/>
            <person name="Wang W."/>
            <person name="Li Y."/>
            <person name="Wang J."/>
            <person name="Varshney R.K."/>
            <person name="Wang J."/>
            <person name="Ling H.Q."/>
            <person name="Wan P."/>
        </authorList>
    </citation>
    <scope>NUCLEOTIDE SEQUENCE</scope>
    <source>
        <strain evidence="4">cv. Jingnong 6</strain>
    </source>
</reference>
<dbReference type="EMBL" id="CM003372">
    <property type="protein sequence ID" value="KOM34380.1"/>
    <property type="molecule type" value="Genomic_DNA"/>
</dbReference>